<keyword evidence="4" id="KW-1185">Reference proteome</keyword>
<evidence type="ECO:0000259" key="1">
    <source>
        <dbReference type="Pfam" id="PF07238"/>
    </source>
</evidence>
<dbReference type="InterPro" id="IPR009875">
    <property type="entry name" value="PilZ_domain"/>
</dbReference>
<protein>
    <submittedName>
        <fullName evidence="3">Flagellar brake protein YcgR</fullName>
    </submittedName>
</protein>
<organism evidence="3 4">
    <name type="scientific">Methylomusa anaerophila</name>
    <dbReference type="NCBI Taxonomy" id="1930071"/>
    <lineage>
        <taxon>Bacteria</taxon>
        <taxon>Bacillati</taxon>
        <taxon>Bacillota</taxon>
        <taxon>Negativicutes</taxon>
        <taxon>Selenomonadales</taxon>
        <taxon>Sporomusaceae</taxon>
        <taxon>Methylomusa</taxon>
    </lineage>
</organism>
<evidence type="ECO:0000259" key="2">
    <source>
        <dbReference type="Pfam" id="PF12945"/>
    </source>
</evidence>
<accession>A0A348AQ17</accession>
<keyword evidence="3" id="KW-0966">Cell projection</keyword>
<dbReference type="GO" id="GO:0035438">
    <property type="term" value="F:cyclic-di-GMP binding"/>
    <property type="evidence" value="ECO:0007669"/>
    <property type="project" value="InterPro"/>
</dbReference>
<feature type="domain" description="Type III secretion system flagellar brake protein YcgR PilZN" evidence="2">
    <location>
        <begin position="10"/>
        <end position="80"/>
    </location>
</feature>
<keyword evidence="3" id="KW-0969">Cilium</keyword>
<dbReference type="RefSeq" id="WP_126310031.1">
    <property type="nucleotide sequence ID" value="NZ_AP018449.1"/>
</dbReference>
<evidence type="ECO:0000313" key="3">
    <source>
        <dbReference type="EMBL" id="BBB93165.1"/>
    </source>
</evidence>
<name>A0A348AQ17_9FIRM</name>
<dbReference type="OrthoDB" id="5242935at2"/>
<sequence length="208" mass="23473">MDVILPGKDGTFEQYRSRVEEINSQRIAIAMPMKKGAPVFLVRGESFYGQTVSDGVIYKFTSTFINKLMNPIPLWIVTLPTDITKIQQRSFVRYEAMIPVRVKILDDGNDNKADSAFLDALTKDISGGGVQLVVKQQLPAGAKLKIAIDFPGLGSICVTGQIIRVQQPQPDKPVFWTAVNFVDIDEKDRNIIIKYIFKKQLEQRRKEL</sequence>
<evidence type="ECO:0000313" key="4">
    <source>
        <dbReference type="Proteomes" id="UP000276437"/>
    </source>
</evidence>
<dbReference type="KEGG" id="mana:MAMMFC1_03874"/>
<reference evidence="3 4" key="1">
    <citation type="journal article" date="2018" name="Int. J. Syst. Evol. Microbiol.">
        <title>Methylomusa anaerophila gen. nov., sp. nov., an anaerobic methanol-utilizing bacterium isolated from a microbial fuel cell.</title>
        <authorList>
            <person name="Amano N."/>
            <person name="Yamamuro A."/>
            <person name="Miyahara M."/>
            <person name="Kouzuma A."/>
            <person name="Abe T."/>
            <person name="Watanabe K."/>
        </authorList>
    </citation>
    <scope>NUCLEOTIDE SEQUENCE [LARGE SCALE GENOMIC DNA]</scope>
    <source>
        <strain evidence="3 4">MMFC1</strain>
    </source>
</reference>
<dbReference type="InterPro" id="IPR009926">
    <property type="entry name" value="T3SS_YcgR_PilZN"/>
</dbReference>
<dbReference type="Pfam" id="PF12945">
    <property type="entry name" value="PilZNR"/>
    <property type="match status" value="1"/>
</dbReference>
<dbReference type="Proteomes" id="UP000276437">
    <property type="component" value="Chromosome"/>
</dbReference>
<proteinExistence type="predicted"/>
<dbReference type="Pfam" id="PF07238">
    <property type="entry name" value="PilZ"/>
    <property type="match status" value="1"/>
</dbReference>
<keyword evidence="3" id="KW-0282">Flagellum</keyword>
<feature type="domain" description="PilZ" evidence="1">
    <location>
        <begin position="87"/>
        <end position="197"/>
    </location>
</feature>
<dbReference type="AlphaFoldDB" id="A0A348AQ17"/>
<dbReference type="EMBL" id="AP018449">
    <property type="protein sequence ID" value="BBB93165.1"/>
    <property type="molecule type" value="Genomic_DNA"/>
</dbReference>
<dbReference type="Gene3D" id="2.40.10.220">
    <property type="entry name" value="predicted glycosyltransferase like domains"/>
    <property type="match status" value="1"/>
</dbReference>
<gene>
    <name evidence="3" type="primary">ycgR_2</name>
    <name evidence="3" type="ORF">MAMMFC1_03874</name>
</gene>